<dbReference type="PANTHER" id="PTHR28523:SF1">
    <property type="entry name" value="CYTOCHROME C OXIDASE ASSEMBLY FACTOR 1"/>
    <property type="match status" value="1"/>
</dbReference>
<dbReference type="Proteomes" id="UP000324767">
    <property type="component" value="Unassembled WGS sequence"/>
</dbReference>
<organism evidence="1 2">
    <name type="scientific">Lasallia pustulata</name>
    <dbReference type="NCBI Taxonomy" id="136370"/>
    <lineage>
        <taxon>Eukaryota</taxon>
        <taxon>Fungi</taxon>
        <taxon>Dikarya</taxon>
        <taxon>Ascomycota</taxon>
        <taxon>Pezizomycotina</taxon>
        <taxon>Lecanoromycetes</taxon>
        <taxon>OSLEUM clade</taxon>
        <taxon>Umbilicariomycetidae</taxon>
        <taxon>Umbilicariales</taxon>
        <taxon>Umbilicariaceae</taxon>
        <taxon>Lasallia</taxon>
    </lineage>
</organism>
<name>A0A5M8PH05_9LECA</name>
<dbReference type="GO" id="GO:0005743">
    <property type="term" value="C:mitochondrial inner membrane"/>
    <property type="evidence" value="ECO:0007669"/>
    <property type="project" value="TreeGrafter"/>
</dbReference>
<comment type="caution">
    <text evidence="1">The sequence shown here is derived from an EMBL/GenBank/DDBJ whole genome shotgun (WGS) entry which is preliminary data.</text>
</comment>
<dbReference type="PANTHER" id="PTHR28523">
    <property type="entry name" value="CYTOCHROME C OXIDASE ASSEMBLY FACTOR 1"/>
    <property type="match status" value="1"/>
</dbReference>
<dbReference type="InterPro" id="IPR014807">
    <property type="entry name" value="Coa1"/>
</dbReference>
<evidence type="ECO:0000313" key="1">
    <source>
        <dbReference type="EMBL" id="KAA6408054.1"/>
    </source>
</evidence>
<evidence type="ECO:0000313" key="2">
    <source>
        <dbReference type="Proteomes" id="UP000324767"/>
    </source>
</evidence>
<dbReference type="InterPro" id="IPR042432">
    <property type="entry name" value="Coa1_fungi"/>
</dbReference>
<sequence length="194" mass="22159">MIRRTIRPLSTSFSSLFRRHGSPRRTLIAPPKPGSGPLMSRRADRELPPVVSSWRRWLRTLPIFLTIITVSALGIFNYQKASSSVVNATLYALRTSTKAREVLGDEIYFASKMPWIWGEMNQLHGRINISFAVKGTRSKGTMRFRSVRRTRLGYFDTQEWSLTTEDGQVIQLLDEERPDPFKNTALQAEMVAQG</sequence>
<dbReference type="Pfam" id="PF08695">
    <property type="entry name" value="Coa1"/>
    <property type="match status" value="1"/>
</dbReference>
<gene>
    <name evidence="1" type="ORF">FRX48_08405</name>
</gene>
<protein>
    <submittedName>
        <fullName evidence="1">Cytochrome oxidase complex assembly</fullName>
    </submittedName>
</protein>
<accession>A0A5M8PH05</accession>
<dbReference type="EMBL" id="VXIT01000015">
    <property type="protein sequence ID" value="KAA6408054.1"/>
    <property type="molecule type" value="Genomic_DNA"/>
</dbReference>
<proteinExistence type="predicted"/>
<reference evidence="1 2" key="1">
    <citation type="submission" date="2019-09" db="EMBL/GenBank/DDBJ databases">
        <title>The hologenome of the rock-dwelling lichen Lasallia pustulata.</title>
        <authorList>
            <person name="Greshake Tzovaras B."/>
            <person name="Segers F."/>
            <person name="Bicker A."/>
            <person name="Dal Grande F."/>
            <person name="Otte J."/>
            <person name="Hankeln T."/>
            <person name="Schmitt I."/>
            <person name="Ebersberger I."/>
        </authorList>
    </citation>
    <scope>NUCLEOTIDE SEQUENCE [LARGE SCALE GENOMIC DNA]</scope>
    <source>
        <strain evidence="1">A1-1</strain>
    </source>
</reference>
<dbReference type="AlphaFoldDB" id="A0A5M8PH05"/>
<dbReference type="OrthoDB" id="2100652at2759"/>
<dbReference type="GO" id="GO:0033617">
    <property type="term" value="P:mitochondrial respiratory chain complex IV assembly"/>
    <property type="evidence" value="ECO:0007669"/>
    <property type="project" value="InterPro"/>
</dbReference>